<dbReference type="Proteomes" id="UP000095591">
    <property type="component" value="Unassembled WGS sequence"/>
</dbReference>
<organism evidence="2 6">
    <name type="scientific">Parabacteroides distasonis</name>
    <dbReference type="NCBI Taxonomy" id="823"/>
    <lineage>
        <taxon>Bacteria</taxon>
        <taxon>Pseudomonadati</taxon>
        <taxon>Bacteroidota</taxon>
        <taxon>Bacteroidia</taxon>
        <taxon>Bacteroidales</taxon>
        <taxon>Tannerellaceae</taxon>
        <taxon>Parabacteroides</taxon>
    </lineage>
</organism>
<sequence>MSEDHVIISKPVREIADPLLDLVEKTYTSSFPEEERRDFSLVRKLLEEDSRFEMYALLRDGIYVGFITGWQFEGFVYAEHFAIDESARNGGIGAKAMTSFLALHEDPVVLEVEMPTEEMSKRRIGFYERLGFVLDHHVYFQPPYRRGEALLEMRLMTHGELDLERSFKRVKTIIHQNVYGVK</sequence>
<evidence type="ECO:0000313" key="3">
    <source>
        <dbReference type="EMBL" id="MRY92496.1"/>
    </source>
</evidence>
<dbReference type="SUPFAM" id="SSF55729">
    <property type="entry name" value="Acyl-CoA N-acyltransferases (Nat)"/>
    <property type="match status" value="1"/>
</dbReference>
<protein>
    <submittedName>
        <fullName evidence="3">GNAT family N-acetyltransferase</fullName>
    </submittedName>
</protein>
<reference evidence="8 9" key="3">
    <citation type="journal article" date="2019" name="Nat. Med.">
        <title>A library of human gut bacterial isolates paired with longitudinal multiomics data enables mechanistic microbiome research.</title>
        <authorList>
            <person name="Poyet M."/>
            <person name="Groussin M."/>
            <person name="Gibbons S.M."/>
            <person name="Avila-Pacheco J."/>
            <person name="Jiang X."/>
            <person name="Kearney S.M."/>
            <person name="Perrotta A.R."/>
            <person name="Berdy B."/>
            <person name="Zhao S."/>
            <person name="Lieberman T.D."/>
            <person name="Swanson P.K."/>
            <person name="Smith M."/>
            <person name="Roesemann S."/>
            <person name="Alexander J.E."/>
            <person name="Rich S.A."/>
            <person name="Livny J."/>
            <person name="Vlamakis H."/>
            <person name="Clish C."/>
            <person name="Bullock K."/>
            <person name="Deik A."/>
            <person name="Scott J."/>
            <person name="Pierce K.A."/>
            <person name="Xavier R.J."/>
            <person name="Alm E.J."/>
        </authorList>
    </citation>
    <scope>NUCLEOTIDE SEQUENCE [LARGE SCALE GENOMIC DNA]</scope>
    <source>
        <strain evidence="4 8">BIOML-A20</strain>
        <strain evidence="3 9">BIOML-A9</strain>
    </source>
</reference>
<accession>A0A173UYR0</accession>
<dbReference type="OMA" id="PWHEQRE"/>
<dbReference type="EMBL" id="WKMO01000005">
    <property type="protein sequence ID" value="MSB73176.1"/>
    <property type="molecule type" value="Genomic_DNA"/>
</dbReference>
<dbReference type="InterPro" id="IPR016181">
    <property type="entry name" value="Acyl_CoA_acyltransferase"/>
</dbReference>
<evidence type="ECO:0000313" key="6">
    <source>
        <dbReference type="Proteomes" id="UP000095591"/>
    </source>
</evidence>
<dbReference type="Proteomes" id="UP000441609">
    <property type="component" value="Unassembled WGS sequence"/>
</dbReference>
<evidence type="ECO:0000313" key="7">
    <source>
        <dbReference type="Proteomes" id="UP000284660"/>
    </source>
</evidence>
<gene>
    <name evidence="5" type="ORF">DW782_08520</name>
    <name evidence="2" type="ORF">ERS852429_02449</name>
    <name evidence="3" type="ORF">GKD67_04435</name>
    <name evidence="4" type="ORF">GKD70_07720</name>
</gene>
<evidence type="ECO:0000313" key="5">
    <source>
        <dbReference type="EMBL" id="RHD75688.1"/>
    </source>
</evidence>
<dbReference type="RefSeq" id="WP_005858928.1">
    <property type="nucleotide sequence ID" value="NZ_BQOC01000002.1"/>
</dbReference>
<dbReference type="Proteomes" id="UP000284660">
    <property type="component" value="Unassembled WGS sequence"/>
</dbReference>
<evidence type="ECO:0000313" key="2">
    <source>
        <dbReference type="EMBL" id="CUN19954.1"/>
    </source>
</evidence>
<dbReference type="Proteomes" id="UP000461276">
    <property type="component" value="Unassembled WGS sequence"/>
</dbReference>
<dbReference type="PROSITE" id="PS51186">
    <property type="entry name" value="GNAT"/>
    <property type="match status" value="1"/>
</dbReference>
<evidence type="ECO:0000313" key="8">
    <source>
        <dbReference type="Proteomes" id="UP000441609"/>
    </source>
</evidence>
<dbReference type="EMBL" id="CYXP01000005">
    <property type="protein sequence ID" value="CUN19954.1"/>
    <property type="molecule type" value="Genomic_DNA"/>
</dbReference>
<keyword evidence="3" id="KW-0808">Transferase</keyword>
<dbReference type="GO" id="GO:0016747">
    <property type="term" value="F:acyltransferase activity, transferring groups other than amino-acyl groups"/>
    <property type="evidence" value="ECO:0007669"/>
    <property type="project" value="InterPro"/>
</dbReference>
<dbReference type="EMBL" id="QSJN01000004">
    <property type="protein sequence ID" value="RHD75688.1"/>
    <property type="molecule type" value="Genomic_DNA"/>
</dbReference>
<dbReference type="AlphaFoldDB" id="A0A173UYR0"/>
<feature type="domain" description="N-acetyltransferase" evidence="1">
    <location>
        <begin position="10"/>
        <end position="157"/>
    </location>
</feature>
<evidence type="ECO:0000313" key="9">
    <source>
        <dbReference type="Proteomes" id="UP000461276"/>
    </source>
</evidence>
<dbReference type="InterPro" id="IPR000182">
    <property type="entry name" value="GNAT_dom"/>
</dbReference>
<name>A0A173UYR0_PARDI</name>
<proteinExistence type="predicted"/>
<dbReference type="OrthoDB" id="9127144at2"/>
<dbReference type="EMBL" id="WKMY01000002">
    <property type="protein sequence ID" value="MRY92496.1"/>
    <property type="molecule type" value="Genomic_DNA"/>
</dbReference>
<reference evidence="5 7" key="2">
    <citation type="submission" date="2018-08" db="EMBL/GenBank/DDBJ databases">
        <title>A genome reference for cultivated species of the human gut microbiota.</title>
        <authorList>
            <person name="Zou Y."/>
            <person name="Xue W."/>
            <person name="Luo G."/>
        </authorList>
    </citation>
    <scope>NUCLEOTIDE SEQUENCE [LARGE SCALE GENOMIC DNA]</scope>
    <source>
        <strain evidence="5 7">AM30-4</strain>
    </source>
</reference>
<dbReference type="Gene3D" id="3.40.630.30">
    <property type="match status" value="1"/>
</dbReference>
<evidence type="ECO:0000313" key="4">
    <source>
        <dbReference type="EMBL" id="MSB73176.1"/>
    </source>
</evidence>
<evidence type="ECO:0000259" key="1">
    <source>
        <dbReference type="PROSITE" id="PS51186"/>
    </source>
</evidence>
<reference evidence="2 6" key="1">
    <citation type="submission" date="2015-09" db="EMBL/GenBank/DDBJ databases">
        <authorList>
            <consortium name="Pathogen Informatics"/>
        </authorList>
    </citation>
    <scope>NUCLEOTIDE SEQUENCE [LARGE SCALE GENOMIC DNA]</scope>
    <source>
        <strain evidence="2 6">2789STDY5608872</strain>
    </source>
</reference>
<dbReference type="Pfam" id="PF00583">
    <property type="entry name" value="Acetyltransf_1"/>
    <property type="match status" value="1"/>
</dbReference>